<dbReference type="GO" id="GO:0031085">
    <property type="term" value="C:BLOC-3 complex"/>
    <property type="evidence" value="ECO:0007669"/>
    <property type="project" value="TreeGrafter"/>
</dbReference>
<protein>
    <submittedName>
        <fullName evidence="2">Uncharacterized protein</fullName>
    </submittedName>
</protein>
<dbReference type="Proteomes" id="UP000230750">
    <property type="component" value="Unassembled WGS sequence"/>
</dbReference>
<accession>A0A2G8L0J3</accession>
<dbReference type="GO" id="GO:0006605">
    <property type="term" value="P:protein targeting"/>
    <property type="evidence" value="ECO:0007669"/>
    <property type="project" value="TreeGrafter"/>
</dbReference>
<evidence type="ECO:0000313" key="2">
    <source>
        <dbReference type="EMBL" id="PIK53732.1"/>
    </source>
</evidence>
<evidence type="ECO:0000313" key="3">
    <source>
        <dbReference type="Proteomes" id="UP000230750"/>
    </source>
</evidence>
<dbReference type="PANTHER" id="PTHR14407">
    <property type="entry name" value="HERMANSKY-PUDLAK SYNDROME 4 PROTEIN LIGHT-EAR PROTEIN-RELATED"/>
    <property type="match status" value="1"/>
</dbReference>
<reference evidence="2 3" key="1">
    <citation type="journal article" date="2017" name="PLoS Biol.">
        <title>The sea cucumber genome provides insights into morphological evolution and visceral regeneration.</title>
        <authorList>
            <person name="Zhang X."/>
            <person name="Sun L."/>
            <person name="Yuan J."/>
            <person name="Sun Y."/>
            <person name="Gao Y."/>
            <person name="Zhang L."/>
            <person name="Li S."/>
            <person name="Dai H."/>
            <person name="Hamel J.F."/>
            <person name="Liu C."/>
            <person name="Yu Y."/>
            <person name="Liu S."/>
            <person name="Lin W."/>
            <person name="Guo K."/>
            <person name="Jin S."/>
            <person name="Xu P."/>
            <person name="Storey K.B."/>
            <person name="Huan P."/>
            <person name="Zhang T."/>
            <person name="Zhou Y."/>
            <person name="Zhang J."/>
            <person name="Lin C."/>
            <person name="Li X."/>
            <person name="Xing L."/>
            <person name="Huo D."/>
            <person name="Sun M."/>
            <person name="Wang L."/>
            <person name="Mercier A."/>
            <person name="Li F."/>
            <person name="Yang H."/>
            <person name="Xiang J."/>
        </authorList>
    </citation>
    <scope>NUCLEOTIDE SEQUENCE [LARGE SCALE GENOMIC DNA]</scope>
    <source>
        <strain evidence="2">Shaxun</strain>
        <tissue evidence="2">Muscle</tissue>
    </source>
</reference>
<proteinExistence type="predicted"/>
<dbReference type="GO" id="GO:0005085">
    <property type="term" value="F:guanyl-nucleotide exchange factor activity"/>
    <property type="evidence" value="ECO:0007669"/>
    <property type="project" value="TreeGrafter"/>
</dbReference>
<dbReference type="EMBL" id="MRZV01000274">
    <property type="protein sequence ID" value="PIK53732.1"/>
    <property type="molecule type" value="Genomic_DNA"/>
</dbReference>
<organism evidence="2 3">
    <name type="scientific">Stichopus japonicus</name>
    <name type="common">Sea cucumber</name>
    <dbReference type="NCBI Taxonomy" id="307972"/>
    <lineage>
        <taxon>Eukaryota</taxon>
        <taxon>Metazoa</taxon>
        <taxon>Echinodermata</taxon>
        <taxon>Eleutherozoa</taxon>
        <taxon>Echinozoa</taxon>
        <taxon>Holothuroidea</taxon>
        <taxon>Aspidochirotacea</taxon>
        <taxon>Aspidochirotida</taxon>
        <taxon>Stichopodidae</taxon>
        <taxon>Apostichopus</taxon>
    </lineage>
</organism>
<dbReference type="GO" id="GO:0031267">
    <property type="term" value="F:small GTPase binding"/>
    <property type="evidence" value="ECO:0007669"/>
    <property type="project" value="TreeGrafter"/>
</dbReference>
<sequence>MCVGVGSISGKEVDGGLELALDAEVGKGGQDREYGGSKSSAVRRLDLTLNSEMGYDYDEDSSKVQYRFRTNTRRMGDSSSEEKSAVGPSLGASTEIIEEGVNRSHKVDEYVNISLEKSKEDQNAHQQESMLELQEEDTFSEWPPMGQRSISSASFMSSRRTSMFTDDGKSRSGTDDSEDMFDTKVRSTGVSSEAKVLGMVDVSLYIQIHSEDLTVIFLAENSLQKDEKEINNIWQTIWSQSAQLEKELKQSDEVVKTESSTGGCNRITFNTFEHSLTTKFEASTPSDDGRFFQGARLLHNEFNKDAELKKVHLGRSWLSLYLLLLAVEISVKISSVNSVDTKE</sequence>
<dbReference type="AlphaFoldDB" id="A0A2G8L0J3"/>
<dbReference type="GO" id="GO:0031410">
    <property type="term" value="C:cytoplasmic vesicle"/>
    <property type="evidence" value="ECO:0007669"/>
    <property type="project" value="TreeGrafter"/>
</dbReference>
<name>A0A2G8L0J3_STIJA</name>
<dbReference type="InterPro" id="IPR026091">
    <property type="entry name" value="HPS4"/>
</dbReference>
<feature type="region of interest" description="Disordered" evidence="1">
    <location>
        <begin position="162"/>
        <end position="181"/>
    </location>
</feature>
<dbReference type="GO" id="GO:0005765">
    <property type="term" value="C:lysosomal membrane"/>
    <property type="evidence" value="ECO:0007669"/>
    <property type="project" value="TreeGrafter"/>
</dbReference>
<evidence type="ECO:0000256" key="1">
    <source>
        <dbReference type="SAM" id="MobiDB-lite"/>
    </source>
</evidence>
<gene>
    <name evidence="2" type="ORF">BSL78_09322</name>
</gene>
<comment type="caution">
    <text evidence="2">The sequence shown here is derived from an EMBL/GenBank/DDBJ whole genome shotgun (WGS) entry which is preliminary data.</text>
</comment>
<keyword evidence="3" id="KW-1185">Reference proteome</keyword>
<dbReference type="PANTHER" id="PTHR14407:SF9">
    <property type="entry name" value="BLOC-3 COMPLEX MEMBER HPS4"/>
    <property type="match status" value="1"/>
</dbReference>